<feature type="transmembrane region" description="Helical" evidence="7">
    <location>
        <begin position="385"/>
        <end position="404"/>
    </location>
</feature>
<proteinExistence type="predicted"/>
<feature type="transmembrane region" description="Helical" evidence="7">
    <location>
        <begin position="97"/>
        <end position="117"/>
    </location>
</feature>
<evidence type="ECO:0000256" key="6">
    <source>
        <dbReference type="ARBA" id="ARBA00023136"/>
    </source>
</evidence>
<evidence type="ECO:0000259" key="8">
    <source>
        <dbReference type="PROSITE" id="PS50850"/>
    </source>
</evidence>
<dbReference type="Proteomes" id="UP000011728">
    <property type="component" value="Chromosome"/>
</dbReference>
<feature type="transmembrane region" description="Helical" evidence="7">
    <location>
        <begin position="357"/>
        <end position="379"/>
    </location>
</feature>
<dbReference type="InterPro" id="IPR050189">
    <property type="entry name" value="MFS_Efflux_Transporters"/>
</dbReference>
<keyword evidence="10" id="KW-1185">Reference proteome</keyword>
<dbReference type="PANTHER" id="PTHR43124:SF3">
    <property type="entry name" value="CHLORAMPHENICOL EFFLUX PUMP RV0191"/>
    <property type="match status" value="1"/>
</dbReference>
<dbReference type="InterPro" id="IPR011701">
    <property type="entry name" value="MFS"/>
</dbReference>
<dbReference type="Pfam" id="PF07690">
    <property type="entry name" value="MFS_1"/>
    <property type="match status" value="1"/>
</dbReference>
<evidence type="ECO:0000313" key="10">
    <source>
        <dbReference type="Proteomes" id="UP000011728"/>
    </source>
</evidence>
<evidence type="ECO:0000256" key="7">
    <source>
        <dbReference type="SAM" id="Phobius"/>
    </source>
</evidence>
<evidence type="ECO:0000256" key="2">
    <source>
        <dbReference type="ARBA" id="ARBA00022448"/>
    </source>
</evidence>
<dbReference type="RefSeq" id="WP_015392017.1">
    <property type="nucleotide sequence ID" value="NC_020291.1"/>
</dbReference>
<evidence type="ECO:0000256" key="5">
    <source>
        <dbReference type="ARBA" id="ARBA00022989"/>
    </source>
</evidence>
<protein>
    <submittedName>
        <fullName evidence="9">Arabinose efflux permease</fullName>
    </submittedName>
</protein>
<evidence type="ECO:0000256" key="4">
    <source>
        <dbReference type="ARBA" id="ARBA00022692"/>
    </source>
</evidence>
<dbReference type="GO" id="GO:0022857">
    <property type="term" value="F:transmembrane transporter activity"/>
    <property type="evidence" value="ECO:0007669"/>
    <property type="project" value="InterPro"/>
</dbReference>
<organism evidence="9 10">
    <name type="scientific">Clostridium saccharoperbutylacetonicum N1-4(HMT)</name>
    <dbReference type="NCBI Taxonomy" id="931276"/>
    <lineage>
        <taxon>Bacteria</taxon>
        <taxon>Bacillati</taxon>
        <taxon>Bacillota</taxon>
        <taxon>Clostridia</taxon>
        <taxon>Eubacteriales</taxon>
        <taxon>Clostridiaceae</taxon>
        <taxon>Clostridium</taxon>
    </lineage>
</organism>
<feature type="transmembrane region" description="Helical" evidence="7">
    <location>
        <begin position="28"/>
        <end position="49"/>
    </location>
</feature>
<evidence type="ECO:0000313" key="9">
    <source>
        <dbReference type="EMBL" id="AGF55696.1"/>
    </source>
</evidence>
<feature type="transmembrane region" description="Helical" evidence="7">
    <location>
        <begin position="322"/>
        <end position="345"/>
    </location>
</feature>
<dbReference type="InterPro" id="IPR020846">
    <property type="entry name" value="MFS_dom"/>
</dbReference>
<dbReference type="CDD" id="cd17324">
    <property type="entry name" value="MFS_NepI_like"/>
    <property type="match status" value="1"/>
</dbReference>
<keyword evidence="5 7" id="KW-1133">Transmembrane helix</keyword>
<dbReference type="AlphaFoldDB" id="M1MLP5"/>
<evidence type="ECO:0000256" key="3">
    <source>
        <dbReference type="ARBA" id="ARBA00022475"/>
    </source>
</evidence>
<sequence length="407" mass="43993">MTNIIDNISENISKNNSSSNKTEKSVNFNMLVLMLGFAGFVSAADNWFVSPAISAIATEFSISISMAGVVLTSYMIPYGFLQPFYGFFGDYWSKYSVLKYIVCGLAIGTLGSAFASSLLVLCIFRIITGFFAAGIVAVSLALIGDTVPVLDRQIYVGKFMGIVFLGQGLSAGLGGLITKFISWRGAFVFFAIAATISAIILLTKSPKDKKIVSNGKGNFFYKAKRTICSAKGRIIFPLSLITGFLLLGVYSYLGAFLNKIIGLDYLQCGIVIMFYGFSCLIGGTKVGNLSKKIGKKNVILLGEFFALIAILFLYFLHYWQFAILATILLGLGYISIQSTLATLAFDITDDSKGLSSGLIGLGLFGGGGLGSLFSGWLLFIGGYQVIWLVFFSVILLFICITLKIKLY</sequence>
<dbReference type="PROSITE" id="PS50850">
    <property type="entry name" value="MFS"/>
    <property type="match status" value="1"/>
</dbReference>
<dbReference type="OrthoDB" id="9816041at2"/>
<accession>M1MLP5</accession>
<reference evidence="9 10" key="1">
    <citation type="submission" date="2013-02" db="EMBL/GenBank/DDBJ databases">
        <title>Genome sequence of Clostridium saccharoperbutylacetonicum N1-4(HMT).</title>
        <authorList>
            <person name="Poehlein A."/>
            <person name="Daniel R."/>
        </authorList>
    </citation>
    <scope>NUCLEOTIDE SEQUENCE [LARGE SCALE GENOMIC DNA]</scope>
    <source>
        <strain evidence="10">N1-4(HMT)</strain>
    </source>
</reference>
<keyword evidence="2" id="KW-0813">Transport</keyword>
<feature type="transmembrane region" description="Helical" evidence="7">
    <location>
        <begin position="183"/>
        <end position="202"/>
    </location>
</feature>
<feature type="transmembrane region" description="Helical" evidence="7">
    <location>
        <begin position="298"/>
        <end position="316"/>
    </location>
</feature>
<keyword evidence="3" id="KW-1003">Cell membrane</keyword>
<dbReference type="InterPro" id="IPR036259">
    <property type="entry name" value="MFS_trans_sf"/>
</dbReference>
<comment type="subcellular location">
    <subcellularLocation>
        <location evidence="1">Cell membrane</location>
        <topology evidence="1">Multi-pass membrane protein</topology>
    </subcellularLocation>
</comment>
<dbReference type="HOGENOM" id="CLU_001265_61_5_9"/>
<name>M1MLP5_9CLOT</name>
<feature type="domain" description="Major facilitator superfamily (MFS) profile" evidence="8">
    <location>
        <begin position="31"/>
        <end position="407"/>
    </location>
</feature>
<feature type="transmembrane region" description="Helical" evidence="7">
    <location>
        <begin position="265"/>
        <end position="286"/>
    </location>
</feature>
<dbReference type="EMBL" id="CP004121">
    <property type="protein sequence ID" value="AGF55696.1"/>
    <property type="molecule type" value="Genomic_DNA"/>
</dbReference>
<feature type="transmembrane region" description="Helical" evidence="7">
    <location>
        <begin position="234"/>
        <end position="253"/>
    </location>
</feature>
<dbReference type="GO" id="GO:0005886">
    <property type="term" value="C:plasma membrane"/>
    <property type="evidence" value="ECO:0007669"/>
    <property type="project" value="UniProtKB-SubCell"/>
</dbReference>
<feature type="transmembrane region" description="Helical" evidence="7">
    <location>
        <begin position="123"/>
        <end position="143"/>
    </location>
</feature>
<keyword evidence="4 7" id="KW-0812">Transmembrane</keyword>
<dbReference type="Gene3D" id="1.20.1250.20">
    <property type="entry name" value="MFS general substrate transporter like domains"/>
    <property type="match status" value="1"/>
</dbReference>
<dbReference type="eggNOG" id="COG2814">
    <property type="taxonomic scope" value="Bacteria"/>
</dbReference>
<dbReference type="PANTHER" id="PTHR43124">
    <property type="entry name" value="PURINE EFFLUX PUMP PBUE"/>
    <property type="match status" value="1"/>
</dbReference>
<dbReference type="PATRIC" id="fig|931276.5.peg.1918"/>
<keyword evidence="6 7" id="KW-0472">Membrane</keyword>
<dbReference type="SUPFAM" id="SSF103473">
    <property type="entry name" value="MFS general substrate transporter"/>
    <property type="match status" value="1"/>
</dbReference>
<dbReference type="KEGG" id="csr:Cspa_c19280"/>
<evidence type="ECO:0000256" key="1">
    <source>
        <dbReference type="ARBA" id="ARBA00004651"/>
    </source>
</evidence>
<feature type="transmembrane region" description="Helical" evidence="7">
    <location>
        <begin position="155"/>
        <end position="177"/>
    </location>
</feature>
<gene>
    <name evidence="9" type="ORF">Cspa_c19280</name>
</gene>